<evidence type="ECO:0000313" key="2">
    <source>
        <dbReference type="Proteomes" id="UP000663586"/>
    </source>
</evidence>
<dbReference type="KEGG" id="hara:AArcS_1698"/>
<keyword evidence="2" id="KW-1185">Reference proteome</keyword>
<dbReference type="InterPro" id="IPR036895">
    <property type="entry name" value="Uracil-DNA_glycosylase-like_sf"/>
</dbReference>
<name>A0A897MS95_9EURY</name>
<dbReference type="EMBL" id="CP064786">
    <property type="protein sequence ID" value="QSG02908.1"/>
    <property type="molecule type" value="Genomic_DNA"/>
</dbReference>
<organism evidence="1 2">
    <name type="scientific">Natranaeroarchaeum sulfidigenes</name>
    <dbReference type="NCBI Taxonomy" id="2784880"/>
    <lineage>
        <taxon>Archaea</taxon>
        <taxon>Methanobacteriati</taxon>
        <taxon>Methanobacteriota</taxon>
        <taxon>Stenosarchaea group</taxon>
        <taxon>Halobacteria</taxon>
        <taxon>Halobacteriales</taxon>
        <taxon>Natronoarchaeaceae</taxon>
        <taxon>Natranaeroarchaeum</taxon>
    </lineage>
</organism>
<gene>
    <name evidence="1" type="ORF">AArcS_1698</name>
</gene>
<protein>
    <recommendedName>
        <fullName evidence="3">Uracil-DNA glycosylase-like domain-containing protein</fullName>
    </recommendedName>
</protein>
<dbReference type="Proteomes" id="UP000663586">
    <property type="component" value="Chromosome"/>
</dbReference>
<evidence type="ECO:0000313" key="1">
    <source>
        <dbReference type="EMBL" id="QSG02908.1"/>
    </source>
</evidence>
<evidence type="ECO:0008006" key="3">
    <source>
        <dbReference type="Google" id="ProtNLM"/>
    </source>
</evidence>
<dbReference type="AlphaFoldDB" id="A0A897MS95"/>
<dbReference type="SUPFAM" id="SSF52141">
    <property type="entry name" value="Uracil-DNA glycosylase-like"/>
    <property type="match status" value="1"/>
</dbReference>
<proteinExistence type="predicted"/>
<reference evidence="1" key="1">
    <citation type="submission" date="2020-11" db="EMBL/GenBank/DDBJ databases">
        <title>Carbohydrate-dependent, anaerobic sulfur respiration: A novel catabolism in halophilic archaea.</title>
        <authorList>
            <person name="Sorokin D.Y."/>
            <person name="Messina E."/>
            <person name="Smedile F."/>
            <person name="La Cono V."/>
            <person name="Hallsworth J.E."/>
            <person name="Yakimov M.M."/>
        </authorList>
    </citation>
    <scope>NUCLEOTIDE SEQUENCE</scope>
    <source>
        <strain evidence="1">AArc-S</strain>
    </source>
</reference>
<sequence>MAGFHQQTKNEYRNKLANQLEDGKEITSAAEYIAEYSSYLSRSSGKTRPADSHPINKTVQTLADQAHIDLFYRCFPYTGQPYMLVTTNPGFPDPYYYLKVGEGRLYNQVDKTGGGLDPTEMARIGAHHIVGWLSGTNLTNLFDELVDSKNKILDLSKPPEGETYLQERTAQYWKYYAREQVIRGKDLEEIDFDREIDLTTGFFNDFYYTTTYKFSTPDSGGTKNFTTEIENDIRHEIECAKPKLVIAAGSKGWKQIYDAYESNLEPLQGSVISRKISEAKRGLYRVKTNNSPQYIVALKHPSYGGNYTEELIPKLEQERPL</sequence>
<accession>A0A897MS95</accession>
<dbReference type="Gene3D" id="3.40.470.10">
    <property type="entry name" value="Uracil-DNA glycosylase-like domain"/>
    <property type="match status" value="1"/>
</dbReference>